<evidence type="ECO:0000313" key="6">
    <source>
        <dbReference type="Proteomes" id="UP000825886"/>
    </source>
</evidence>
<accession>A0ABX9AQU1</accession>
<feature type="domain" description="Baseplate J-like C-terminal" evidence="4">
    <location>
        <begin position="302"/>
        <end position="379"/>
    </location>
</feature>
<dbReference type="PANTHER" id="PTHR37829">
    <property type="entry name" value="PHAGE-LIKE ELEMENT PBSX PROTEIN XKDT"/>
    <property type="match status" value="1"/>
</dbReference>
<dbReference type="EMBL" id="CP081864">
    <property type="protein sequence ID" value="QZN97362.1"/>
    <property type="molecule type" value="Genomic_DNA"/>
</dbReference>
<evidence type="ECO:0000313" key="5">
    <source>
        <dbReference type="EMBL" id="QZN97362.1"/>
    </source>
</evidence>
<name>A0ABX9AQU1_9ENTR</name>
<dbReference type="PANTHER" id="PTHR37829:SF3">
    <property type="entry name" value="PROTEIN JAYE-RELATED"/>
    <property type="match status" value="1"/>
</dbReference>
<dbReference type="RefSeq" id="WP_222160403.1">
    <property type="nucleotide sequence ID" value="NZ_CP081864.1"/>
</dbReference>
<dbReference type="InterPro" id="IPR052399">
    <property type="entry name" value="Phage_Baseplate_Assmbl_Protein"/>
</dbReference>
<evidence type="ECO:0000256" key="1">
    <source>
        <dbReference type="ARBA" id="ARBA00038087"/>
    </source>
</evidence>
<protein>
    <submittedName>
        <fullName evidence="5">Baseplate J/gp47 family protein</fullName>
    </submittedName>
</protein>
<dbReference type="Proteomes" id="UP000825886">
    <property type="component" value="Chromosome"/>
</dbReference>
<comment type="similarity">
    <text evidence="1">Belongs to the Mu gp47/PBSX XkdT family.</text>
</comment>
<sequence>MPFNRPTLTELRERNKAFVESELQDIGALLRFSNLRVLSDADAGMAWLHYGYLDWIAKQAVPYTATDEYLAAWGALKAIYRKAAVAATCSSVVFTGSKGSTVTAGAILNRSDGYQYTLDKAITLGSDGTAGGSITAVLLDPEEDATTGGDKGNADAGTLLSLDISWLGIDSTVTLNTAATGGTDIEDEEVFRSRVLYAYQNAPQGGSDADYKKWALAVSGVTRAWVKRRLSGAGTVGVYIMCDENNNEGFPVGTDGISPLEDWGAINATGDQLTVADYIYPRQTDTAIVFVCAPVKRIIDFEISGLTSADSTTVQAIKDALTDVFFDNANPDGTGKVYLSDINQSIGDVTGTAGYILNAPTANIVLGVGEIPVLGQVDFI</sequence>
<feature type="domain" description="Baseplate protein J-like barrel" evidence="2">
    <location>
        <begin position="92"/>
        <end position="182"/>
    </location>
</feature>
<reference evidence="5 6" key="1">
    <citation type="submission" date="2021-08" db="EMBL/GenBank/DDBJ databases">
        <title>Culture and genomic analysis of Symbiopectobacterium purcellii sp. nov. gen. nov., isolated from the leafhopper Empoasca decipiens.</title>
        <authorList>
            <person name="Nadal-Jimenez P."/>
            <person name="Siozios S."/>
            <person name="Halliday N."/>
            <person name="Camara M."/>
            <person name="Hurst G.D.D."/>
        </authorList>
    </citation>
    <scope>NUCLEOTIDE SEQUENCE [LARGE SCALE GENOMIC DNA]</scope>
    <source>
        <strain evidence="5 6">SyEd1</strain>
    </source>
</reference>
<organism evidence="5 6">
    <name type="scientific">Symbiopectobacterium purcellii</name>
    <dbReference type="NCBI Taxonomy" id="2871826"/>
    <lineage>
        <taxon>Bacteria</taxon>
        <taxon>Pseudomonadati</taxon>
        <taxon>Pseudomonadota</taxon>
        <taxon>Gammaproteobacteria</taxon>
        <taxon>Enterobacterales</taxon>
        <taxon>Enterobacteriaceae</taxon>
    </lineage>
</organism>
<keyword evidence="6" id="KW-1185">Reference proteome</keyword>
<evidence type="ECO:0000259" key="3">
    <source>
        <dbReference type="Pfam" id="PF26078"/>
    </source>
</evidence>
<gene>
    <name evidence="5" type="ORF">K6K13_08490</name>
</gene>
<evidence type="ECO:0000259" key="2">
    <source>
        <dbReference type="Pfam" id="PF04865"/>
    </source>
</evidence>
<proteinExistence type="inferred from homology"/>
<dbReference type="InterPro" id="IPR058530">
    <property type="entry name" value="Baseplate_J-like_C"/>
</dbReference>
<dbReference type="Pfam" id="PF04865">
    <property type="entry name" value="Baseplate_J"/>
    <property type="match status" value="1"/>
</dbReference>
<dbReference type="InterPro" id="IPR006949">
    <property type="entry name" value="Barrel_Baseplate_J-like"/>
</dbReference>
<dbReference type="Pfam" id="PF26078">
    <property type="entry name" value="Baseplate_J_M"/>
    <property type="match status" value="1"/>
</dbReference>
<dbReference type="Pfam" id="PF26079">
    <property type="entry name" value="Baseplate_J_C"/>
    <property type="match status" value="1"/>
</dbReference>
<dbReference type="InterPro" id="IPR058531">
    <property type="entry name" value="Baseplate_J_M"/>
</dbReference>
<evidence type="ECO:0000259" key="4">
    <source>
        <dbReference type="Pfam" id="PF26079"/>
    </source>
</evidence>
<feature type="domain" description="Baseplate J-like central" evidence="3">
    <location>
        <begin position="203"/>
        <end position="293"/>
    </location>
</feature>